<feature type="transmembrane region" description="Helical" evidence="6">
    <location>
        <begin position="35"/>
        <end position="59"/>
    </location>
</feature>
<protein>
    <submittedName>
        <fullName evidence="8">Membrane protein</fullName>
    </submittedName>
</protein>
<dbReference type="RefSeq" id="WP_188481019.1">
    <property type="nucleotide sequence ID" value="NZ_BMFC01000002.1"/>
</dbReference>
<feature type="transmembrane region" description="Helical" evidence="6">
    <location>
        <begin position="145"/>
        <end position="166"/>
    </location>
</feature>
<feature type="domain" description="VTT" evidence="7">
    <location>
        <begin position="30"/>
        <end position="156"/>
    </location>
</feature>
<dbReference type="PANTHER" id="PTHR42709">
    <property type="entry name" value="ALKALINE PHOSPHATASE LIKE PROTEIN"/>
    <property type="match status" value="1"/>
</dbReference>
<evidence type="ECO:0000313" key="9">
    <source>
        <dbReference type="Proteomes" id="UP000645462"/>
    </source>
</evidence>
<keyword evidence="5 6" id="KW-0472">Membrane</keyword>
<dbReference type="PANTHER" id="PTHR42709:SF6">
    <property type="entry name" value="UNDECAPRENYL PHOSPHATE TRANSPORTER A"/>
    <property type="match status" value="1"/>
</dbReference>
<dbReference type="Pfam" id="PF09335">
    <property type="entry name" value="VTT_dom"/>
    <property type="match status" value="1"/>
</dbReference>
<feature type="transmembrane region" description="Helical" evidence="6">
    <location>
        <begin position="6"/>
        <end position="28"/>
    </location>
</feature>
<dbReference type="InterPro" id="IPR032816">
    <property type="entry name" value="VTT_dom"/>
</dbReference>
<organism evidence="8 9">
    <name type="scientific">Marivita lacus</name>
    <dbReference type="NCBI Taxonomy" id="1323742"/>
    <lineage>
        <taxon>Bacteria</taxon>
        <taxon>Pseudomonadati</taxon>
        <taxon>Pseudomonadota</taxon>
        <taxon>Alphaproteobacteria</taxon>
        <taxon>Rhodobacterales</taxon>
        <taxon>Roseobacteraceae</taxon>
        <taxon>Marivita</taxon>
    </lineage>
</organism>
<keyword evidence="4 6" id="KW-1133">Transmembrane helix</keyword>
<sequence length="197" mass="20589">MTDWLLAGLVSTGVPLLFVTTFLSCLMVPVPSSLMMLAAGAFAAGGDLPIISVVLASYLGAVLGDQTGYAAARLAQQPITRMMAHKAGAARMMTAATLRLSRNGSVTVFLTRWLMSPLGPYVNLAAGATGFSWSRFSLASAAGELVWVTIYAGLGWAFASNIEMVAELSGNITAALAAAFVAVLLGRMLLRAARHRH</sequence>
<gene>
    <name evidence="8" type="ORF">GCM10011363_11470</name>
</gene>
<proteinExistence type="predicted"/>
<evidence type="ECO:0000256" key="4">
    <source>
        <dbReference type="ARBA" id="ARBA00022989"/>
    </source>
</evidence>
<comment type="subcellular location">
    <subcellularLocation>
        <location evidence="1">Cell membrane</location>
        <topology evidence="1">Multi-pass membrane protein</topology>
    </subcellularLocation>
</comment>
<evidence type="ECO:0000256" key="1">
    <source>
        <dbReference type="ARBA" id="ARBA00004651"/>
    </source>
</evidence>
<evidence type="ECO:0000313" key="8">
    <source>
        <dbReference type="EMBL" id="GGB96527.1"/>
    </source>
</evidence>
<evidence type="ECO:0000256" key="2">
    <source>
        <dbReference type="ARBA" id="ARBA00022475"/>
    </source>
</evidence>
<keyword evidence="9" id="KW-1185">Reference proteome</keyword>
<keyword evidence="3 6" id="KW-0812">Transmembrane</keyword>
<reference evidence="9" key="1">
    <citation type="journal article" date="2019" name="Int. J. Syst. Evol. Microbiol.">
        <title>The Global Catalogue of Microorganisms (GCM) 10K type strain sequencing project: providing services to taxonomists for standard genome sequencing and annotation.</title>
        <authorList>
            <consortium name="The Broad Institute Genomics Platform"/>
            <consortium name="The Broad Institute Genome Sequencing Center for Infectious Disease"/>
            <person name="Wu L."/>
            <person name="Ma J."/>
        </authorList>
    </citation>
    <scope>NUCLEOTIDE SEQUENCE [LARGE SCALE GENOMIC DNA]</scope>
    <source>
        <strain evidence="9">CGMCC 1.12478</strain>
    </source>
</reference>
<dbReference type="EMBL" id="BMFC01000002">
    <property type="protein sequence ID" value="GGB96527.1"/>
    <property type="molecule type" value="Genomic_DNA"/>
</dbReference>
<accession>A0ABQ1KEJ0</accession>
<feature type="transmembrane region" description="Helical" evidence="6">
    <location>
        <begin position="172"/>
        <end position="190"/>
    </location>
</feature>
<evidence type="ECO:0000256" key="3">
    <source>
        <dbReference type="ARBA" id="ARBA00022692"/>
    </source>
</evidence>
<name>A0ABQ1KEJ0_9RHOB</name>
<dbReference type="Proteomes" id="UP000645462">
    <property type="component" value="Unassembled WGS sequence"/>
</dbReference>
<keyword evidence="2" id="KW-1003">Cell membrane</keyword>
<evidence type="ECO:0000259" key="7">
    <source>
        <dbReference type="Pfam" id="PF09335"/>
    </source>
</evidence>
<evidence type="ECO:0000256" key="5">
    <source>
        <dbReference type="ARBA" id="ARBA00023136"/>
    </source>
</evidence>
<dbReference type="InterPro" id="IPR051311">
    <property type="entry name" value="DedA_domain"/>
</dbReference>
<comment type="caution">
    <text evidence="8">The sequence shown here is derived from an EMBL/GenBank/DDBJ whole genome shotgun (WGS) entry which is preliminary data.</text>
</comment>
<evidence type="ECO:0000256" key="6">
    <source>
        <dbReference type="SAM" id="Phobius"/>
    </source>
</evidence>